<dbReference type="WBParaSite" id="RSKR_0000590900.1">
    <property type="protein sequence ID" value="RSKR_0000590900.1"/>
    <property type="gene ID" value="RSKR_0000590900"/>
</dbReference>
<proteinExistence type="predicted"/>
<evidence type="ECO:0000313" key="2">
    <source>
        <dbReference type="WBParaSite" id="RSKR_0000590900.1"/>
    </source>
</evidence>
<protein>
    <submittedName>
        <fullName evidence="2">Malate synthase</fullName>
    </submittedName>
</protein>
<dbReference type="Proteomes" id="UP000095286">
    <property type="component" value="Unplaced"/>
</dbReference>
<evidence type="ECO:0000313" key="1">
    <source>
        <dbReference type="Proteomes" id="UP000095286"/>
    </source>
</evidence>
<accession>A0AC35TZ39</accession>
<sequence length="316" mass="35664">MLYHSFIALWADVFKFTENKLNLPKGSIKCTVLIEHLLASFEMEEIVYNLKDYIIGLNCGRWDYIFSYIKCFRNQLRITPDRLNISMTTPFLKAYSQEVIRTSHRRGIFAMGGMAAAIPNRADAVANNKALQSVINDKERESSSGHDGTWVAHPGLVPLAMKVFDEAIEGDNQIHRQLEGYITNKQLTEIPRGPKTSLGLRNNISVTLQYLEAWLRGIGCVAINNSMEDAATAEICRAQLWQWINHGVKLDDGTIVTPELVKNAINQEMETRMVMVGSTSNRLVDASVMLEKFVLEETLSDFLTLDAYDKIVSEGR</sequence>
<name>A0AC35TZ39_9BILA</name>
<reference evidence="2" key="1">
    <citation type="submission" date="2016-11" db="UniProtKB">
        <authorList>
            <consortium name="WormBaseParasite"/>
        </authorList>
    </citation>
    <scope>IDENTIFICATION</scope>
    <source>
        <strain evidence="2">KR3021</strain>
    </source>
</reference>
<organism evidence="1 2">
    <name type="scientific">Rhabditophanes sp. KR3021</name>
    <dbReference type="NCBI Taxonomy" id="114890"/>
    <lineage>
        <taxon>Eukaryota</taxon>
        <taxon>Metazoa</taxon>
        <taxon>Ecdysozoa</taxon>
        <taxon>Nematoda</taxon>
        <taxon>Chromadorea</taxon>
        <taxon>Rhabditida</taxon>
        <taxon>Tylenchina</taxon>
        <taxon>Panagrolaimomorpha</taxon>
        <taxon>Strongyloidoidea</taxon>
        <taxon>Alloionematidae</taxon>
        <taxon>Rhabditophanes</taxon>
    </lineage>
</organism>